<reference evidence="1 2" key="3">
    <citation type="journal article" date="2022" name="Microbiol. Spectr.">
        <title>Folding features and dynamics of 3D genome architecture in plant fungal pathogens.</title>
        <authorList>
            <person name="Xia C."/>
        </authorList>
    </citation>
    <scope>NUCLEOTIDE SEQUENCE [LARGE SCALE GENOMIC DNA]</scope>
    <source>
        <strain evidence="1 2">93-210</strain>
    </source>
</reference>
<name>A0ACC0EER5_9BASI</name>
<protein>
    <submittedName>
        <fullName evidence="1">Uncharacterized protein</fullName>
    </submittedName>
</protein>
<gene>
    <name evidence="1" type="ORF">MJO28_007752</name>
</gene>
<dbReference type="EMBL" id="CM045871">
    <property type="protein sequence ID" value="KAI7952068.1"/>
    <property type="molecule type" value="Genomic_DNA"/>
</dbReference>
<sequence length="224" mass="23597">MVTVEVRVGRFSWRLLPGEADEGSTAALVKAEAIESIGAVHQKRAHEAACNSYLKDCLERLPSLIHHSSLTLKQTHINQPTATTLINHLINPNNLDQLTMNCLFFVACFLAVLHSALAVPTVAPRAEVTNEAATKGQSEQKCLVYGCGAYGYPGYAYGNNFLGGRIYGGGALGLNLLGGGGLGWGNSIYGSAYLNGNPLLSLSGGLGIYLKDAPDAGKPHADNS</sequence>
<proteinExistence type="predicted"/>
<feature type="non-terminal residue" evidence="1">
    <location>
        <position position="224"/>
    </location>
</feature>
<keyword evidence="2" id="KW-1185">Reference proteome</keyword>
<reference evidence="2" key="1">
    <citation type="journal article" date="2018" name="BMC Genomics">
        <title>Genomic insights into host adaptation between the wheat stripe rust pathogen (Puccinia striiformis f. sp. tritici) and the barley stripe rust pathogen (Puccinia striiformis f. sp. hordei).</title>
        <authorList>
            <person name="Xia C."/>
            <person name="Wang M."/>
            <person name="Yin C."/>
            <person name="Cornejo O.E."/>
            <person name="Hulbert S.H."/>
            <person name="Chen X."/>
        </authorList>
    </citation>
    <scope>NUCLEOTIDE SEQUENCE [LARGE SCALE GENOMIC DNA]</scope>
    <source>
        <strain evidence="2">93-210</strain>
    </source>
</reference>
<accession>A0ACC0EER5</accession>
<comment type="caution">
    <text evidence="1">The sequence shown here is derived from an EMBL/GenBank/DDBJ whole genome shotgun (WGS) entry which is preliminary data.</text>
</comment>
<dbReference type="Proteomes" id="UP001060170">
    <property type="component" value="Chromosome 7"/>
</dbReference>
<organism evidence="1 2">
    <name type="scientific">Puccinia striiformis f. sp. tritici</name>
    <dbReference type="NCBI Taxonomy" id="168172"/>
    <lineage>
        <taxon>Eukaryota</taxon>
        <taxon>Fungi</taxon>
        <taxon>Dikarya</taxon>
        <taxon>Basidiomycota</taxon>
        <taxon>Pucciniomycotina</taxon>
        <taxon>Pucciniomycetes</taxon>
        <taxon>Pucciniales</taxon>
        <taxon>Pucciniaceae</taxon>
        <taxon>Puccinia</taxon>
    </lineage>
</organism>
<evidence type="ECO:0000313" key="1">
    <source>
        <dbReference type="EMBL" id="KAI7952068.1"/>
    </source>
</evidence>
<evidence type="ECO:0000313" key="2">
    <source>
        <dbReference type="Proteomes" id="UP001060170"/>
    </source>
</evidence>
<reference evidence="2" key="2">
    <citation type="journal article" date="2018" name="Mol. Plant Microbe Interact.">
        <title>Genome sequence resources for the wheat stripe rust pathogen (Puccinia striiformis f. sp. tritici) and the barley stripe rust pathogen (Puccinia striiformis f. sp. hordei).</title>
        <authorList>
            <person name="Xia C."/>
            <person name="Wang M."/>
            <person name="Yin C."/>
            <person name="Cornejo O.E."/>
            <person name="Hulbert S.H."/>
            <person name="Chen X."/>
        </authorList>
    </citation>
    <scope>NUCLEOTIDE SEQUENCE [LARGE SCALE GENOMIC DNA]</scope>
    <source>
        <strain evidence="2">93-210</strain>
    </source>
</reference>